<dbReference type="InterPro" id="IPR014710">
    <property type="entry name" value="RmlC-like_jellyroll"/>
</dbReference>
<evidence type="ECO:0000313" key="3">
    <source>
        <dbReference type="EMBL" id="SSX18854.1"/>
    </source>
</evidence>
<dbReference type="EMBL" id="UFQS01000046">
    <property type="protein sequence ID" value="SSW98468.1"/>
    <property type="molecule type" value="Genomic_DNA"/>
</dbReference>
<protein>
    <submittedName>
        <fullName evidence="3">CSON011063 protein</fullName>
    </submittedName>
</protein>
<dbReference type="Gene3D" id="2.60.120.10">
    <property type="entry name" value="Jelly Rolls"/>
    <property type="match status" value="1"/>
</dbReference>
<feature type="region of interest" description="Disordered" evidence="1">
    <location>
        <begin position="66"/>
        <end position="104"/>
    </location>
</feature>
<evidence type="ECO:0000313" key="2">
    <source>
        <dbReference type="EMBL" id="SSW98468.1"/>
    </source>
</evidence>
<proteinExistence type="predicted"/>
<reference evidence="2" key="1">
    <citation type="submission" date="2018-04" db="EMBL/GenBank/DDBJ databases">
        <authorList>
            <person name="Go L.Y."/>
            <person name="Mitchell J.A."/>
        </authorList>
    </citation>
    <scope>NUCLEOTIDE SEQUENCE</scope>
    <source>
        <tissue evidence="2">Whole organism</tissue>
    </source>
</reference>
<feature type="compositionally biased region" description="Basic and acidic residues" evidence="1">
    <location>
        <begin position="722"/>
        <end position="732"/>
    </location>
</feature>
<reference evidence="3" key="2">
    <citation type="submission" date="2018-07" db="EMBL/GenBank/DDBJ databases">
        <authorList>
            <person name="Quirk P.G."/>
            <person name="Krulwich T.A."/>
        </authorList>
    </citation>
    <scope>NUCLEOTIDE SEQUENCE</scope>
</reference>
<feature type="compositionally biased region" description="Basic residues" evidence="1">
    <location>
        <begin position="576"/>
        <end position="587"/>
    </location>
</feature>
<dbReference type="EMBL" id="UFQT01000046">
    <property type="protein sequence ID" value="SSX18854.1"/>
    <property type="molecule type" value="Genomic_DNA"/>
</dbReference>
<feature type="compositionally biased region" description="Polar residues" evidence="1">
    <location>
        <begin position="476"/>
        <end position="488"/>
    </location>
</feature>
<feature type="compositionally biased region" description="Polar residues" evidence="1">
    <location>
        <begin position="819"/>
        <end position="850"/>
    </location>
</feature>
<feature type="compositionally biased region" description="Polar residues" evidence="1">
    <location>
        <begin position="756"/>
        <end position="765"/>
    </location>
</feature>
<evidence type="ECO:0000256" key="1">
    <source>
        <dbReference type="SAM" id="MobiDB-lite"/>
    </source>
</evidence>
<feature type="compositionally biased region" description="Basic and acidic residues" evidence="1">
    <location>
        <begin position="356"/>
        <end position="365"/>
    </location>
</feature>
<feature type="region of interest" description="Disordered" evidence="1">
    <location>
        <begin position="344"/>
        <end position="390"/>
    </location>
</feature>
<gene>
    <name evidence="3" type="primary">CSON011063</name>
</gene>
<name>A0A336LKW8_CULSO</name>
<feature type="compositionally biased region" description="Polar residues" evidence="1">
    <location>
        <begin position="506"/>
        <end position="539"/>
    </location>
</feature>
<dbReference type="AlphaFoldDB" id="A0A336LKW8"/>
<dbReference type="VEuPathDB" id="VectorBase:CSON011063"/>
<feature type="region of interest" description="Disordered" evidence="1">
    <location>
        <begin position="121"/>
        <end position="143"/>
    </location>
</feature>
<dbReference type="OMA" id="NCEDTIK"/>
<accession>A0A336LKW8</accession>
<sequence>MAERKTTRRPIINEDSLLIDSDILNTSNGQRIADWIKLRQEFPVKRGRLFDLDAIKKNPPRLSIRRLAINNEENANEDSSSDDNEEEECEPVPSDAQPTEQNQEANVSLFSKTLKKLKDLTSNNAKTQEKPKDLPAKTSLSRRVLTKQTDQPFDEVASTPLVGHRVQLNSSVSPITVHGIKRLSVLKPEVVNQLVGNEQNDINVSPSKKLKSPRKKQTQNQVVVLNQIVIPPETAPSVTEPYISPVGIVSSTNQMRPKNLSNIIEANQQNMSSPNIPSMIPERNENFDSCSSSGHTDIMTSLSNNDQNCSINRMQEKNNVPENEEVIPETQEHQRDEEDAIFETEHNQSEEIIPETQKDQSKEIIPETQEDQQVNASRRIERRTSSSSSCSSNMLLYFNESLLPTNEMTSRSPYGPPLLRTILRDMNRDTSERRQTIVSSNVKSKKGKKSSINLAAKTYLELNNSDEESSRRHSKIQSIKSKNSTKRTLYSERFDDIEAGPETENNRTPQNEPAQSSKVSENARITRNSSKNLSNTSENEIQDENRHSNKSPKKSSTVTKRNSDVIKMPPPPAPVQRRRGRPKKKKTQASETYITPEITSNKTKSVVVYEDSDHASNDGKTKKLPKNIQQLIDEADIVDSCDFQNGVRKSKRQKYLKVDKPNAKICTTTEEFDNIFKRLLKPHETVAPKKINVAFKTKKKKPGLGSESGFSTASSKPRKTKDKIANNADKEILPAIDENAENVDQNNRSQSKRANSKTSTQQNAGNDDLQILSDLDNEPLPVRNNSNLNGAQFKVPNIPKQKRARPANHQVDSHDIQATMPQTDFSHDSGLQSVSESSNTANQQSQTISKQVIEPVADVEEQRNLSQESSVSRSTSQIQWISNLMRPDKDHLPFYESDFDELASCEEIRFVDHGGVQYACYMGDLFNNCGYMRIDGHTTKKRGKAIKYDLRFLVIKASDLEVTVGDNKIMKPKEGFMFFVKKGTSYSIKNQSRSRALLHFTRTP</sequence>
<feature type="region of interest" description="Disordered" evidence="1">
    <location>
        <begin position="697"/>
        <end position="850"/>
    </location>
</feature>
<organism evidence="3">
    <name type="scientific">Culicoides sonorensis</name>
    <name type="common">Biting midge</name>
    <dbReference type="NCBI Taxonomy" id="179676"/>
    <lineage>
        <taxon>Eukaryota</taxon>
        <taxon>Metazoa</taxon>
        <taxon>Ecdysozoa</taxon>
        <taxon>Arthropoda</taxon>
        <taxon>Hexapoda</taxon>
        <taxon>Insecta</taxon>
        <taxon>Pterygota</taxon>
        <taxon>Neoptera</taxon>
        <taxon>Endopterygota</taxon>
        <taxon>Diptera</taxon>
        <taxon>Nematocera</taxon>
        <taxon>Chironomoidea</taxon>
        <taxon>Ceratopogonidae</taxon>
        <taxon>Ceratopogoninae</taxon>
        <taxon>Culicoides</taxon>
        <taxon>Monoculicoides</taxon>
    </lineage>
</organism>
<feature type="compositionally biased region" description="Acidic residues" evidence="1">
    <location>
        <begin position="74"/>
        <end position="90"/>
    </location>
</feature>
<feature type="region of interest" description="Disordered" evidence="1">
    <location>
        <begin position="464"/>
        <end position="595"/>
    </location>
</feature>